<sequence>MMAAGRLLLGLALSVLLGGAAQASSRPAASTQANSGHGAPTADIRILSARTYARDRVYYLDATARLRLDGKLENALNNGVSLTLSYDIRVVHPGPWWWFNNTVAAVHQRYRLRYRPLSQRYQVDNLNTGISSSYATLDGALAHIERLRRFPVLDQSLLPKGKVVVAEVRLHVDAADLPLPLRVRAYFNSAWRPSSAWYQCAFR</sequence>
<dbReference type="AlphaFoldDB" id="A0A1P8UKS1"/>
<organism evidence="2 3">
    <name type="scientific">Acidihalobacter ferrooxydans</name>
    <dbReference type="NCBI Taxonomy" id="1765967"/>
    <lineage>
        <taxon>Bacteria</taxon>
        <taxon>Pseudomonadati</taxon>
        <taxon>Pseudomonadota</taxon>
        <taxon>Gammaproteobacteria</taxon>
        <taxon>Chromatiales</taxon>
        <taxon>Ectothiorhodospiraceae</taxon>
        <taxon>Acidihalobacter</taxon>
    </lineage>
</organism>
<name>A0A1P8UKS1_9GAMM</name>
<evidence type="ECO:0008006" key="4">
    <source>
        <dbReference type="Google" id="ProtNLM"/>
    </source>
</evidence>
<reference evidence="2 3" key="1">
    <citation type="submission" date="2017-01" db="EMBL/GenBank/DDBJ databases">
        <title>Draft sequence of Acidihalobacter ferrooxidans strain DSM 14175 (strain V8).</title>
        <authorList>
            <person name="Khaleque H.N."/>
            <person name="Ramsay J.P."/>
            <person name="Murphy R.J.T."/>
            <person name="Kaksonen A.H."/>
            <person name="Boxall N.J."/>
            <person name="Watkin E.L.J."/>
        </authorList>
    </citation>
    <scope>NUCLEOTIDE SEQUENCE [LARGE SCALE GENOMIC DNA]</scope>
    <source>
        <strain evidence="2 3">V8</strain>
    </source>
</reference>
<protein>
    <recommendedName>
        <fullName evidence="4">DUF4390 domain-containing protein</fullName>
    </recommendedName>
</protein>
<dbReference type="Pfam" id="PF14334">
    <property type="entry name" value="DUF4390"/>
    <property type="match status" value="1"/>
</dbReference>
<evidence type="ECO:0000256" key="1">
    <source>
        <dbReference type="SAM" id="SignalP"/>
    </source>
</evidence>
<keyword evidence="3" id="KW-1185">Reference proteome</keyword>
<evidence type="ECO:0000313" key="2">
    <source>
        <dbReference type="EMBL" id="APZ44374.1"/>
    </source>
</evidence>
<keyword evidence="1" id="KW-0732">Signal</keyword>
<dbReference type="KEGG" id="afy:BW247_15825"/>
<proteinExistence type="predicted"/>
<feature type="signal peptide" evidence="1">
    <location>
        <begin position="1"/>
        <end position="23"/>
    </location>
</feature>
<feature type="chain" id="PRO_5010184409" description="DUF4390 domain-containing protein" evidence="1">
    <location>
        <begin position="24"/>
        <end position="203"/>
    </location>
</feature>
<dbReference type="STRING" id="1765967.BW247_15825"/>
<accession>A0A1P8UKS1</accession>
<dbReference type="Proteomes" id="UP000243807">
    <property type="component" value="Chromosome"/>
</dbReference>
<gene>
    <name evidence="2" type="ORF">BW247_15825</name>
</gene>
<dbReference type="InterPro" id="IPR025500">
    <property type="entry name" value="DUF4390"/>
</dbReference>
<evidence type="ECO:0000313" key="3">
    <source>
        <dbReference type="Proteomes" id="UP000243807"/>
    </source>
</evidence>
<dbReference type="EMBL" id="CP019434">
    <property type="protein sequence ID" value="APZ44374.1"/>
    <property type="molecule type" value="Genomic_DNA"/>
</dbReference>